<gene>
    <name evidence="3" type="ORF">JXQ802_LOCUS36330</name>
    <name evidence="2" type="ORF">PYM288_LOCUS23359</name>
</gene>
<keyword evidence="4" id="KW-1185">Reference proteome</keyword>
<evidence type="ECO:0000313" key="4">
    <source>
        <dbReference type="Proteomes" id="UP000663870"/>
    </source>
</evidence>
<feature type="signal peptide" evidence="1">
    <location>
        <begin position="1"/>
        <end position="19"/>
    </location>
</feature>
<dbReference type="AlphaFoldDB" id="A0A815N6W3"/>
<keyword evidence="1" id="KW-0732">Signal</keyword>
<organism evidence="3 4">
    <name type="scientific">Rotaria sordida</name>
    <dbReference type="NCBI Taxonomy" id="392033"/>
    <lineage>
        <taxon>Eukaryota</taxon>
        <taxon>Metazoa</taxon>
        <taxon>Spiralia</taxon>
        <taxon>Gnathifera</taxon>
        <taxon>Rotifera</taxon>
        <taxon>Eurotatoria</taxon>
        <taxon>Bdelloidea</taxon>
        <taxon>Philodinida</taxon>
        <taxon>Philodinidae</taxon>
        <taxon>Rotaria</taxon>
    </lineage>
</organism>
<accession>A0A815N6W3</accession>
<dbReference type="EMBL" id="CAJNOH010001077">
    <property type="protein sequence ID" value="CAF1172634.1"/>
    <property type="molecule type" value="Genomic_DNA"/>
</dbReference>
<proteinExistence type="predicted"/>
<evidence type="ECO:0000313" key="2">
    <source>
        <dbReference type="EMBL" id="CAF1172634.1"/>
    </source>
</evidence>
<sequence>MHINSICIVFFLLFVSTATQLLPNSSIVTANQSGDFNSLNTWTNNIRPQDNSTVIIPANITVYISDESYLNMNIQSLRIYGKLQIGSPNISSLTSSFRFSYSINIMIFDGGLLEDLTSNHTWFILPNSIISIYRNASFYSLQSTKIISNNSNQTLISTINGPYTLTVDLQGTIQHYSSITFVSYQSGEFSLNSIWIGGLSPTFDRCSPTSGGCILFIPAGIKLTRYNNQSTINAFDIHIYGIFEISSWDIYLFRYPIRFLIYNGGIFQDATQNGFQFYINSSIVVDTGGLFITRPSNTISSYIDRNVIISSLKLYKTNITGPYQISIDRNGNIYDNGSLFTSTTIGTTTKVTVPPGNTLTCYSCHDCDDPFNSNGVITVSVPANQGYYCRKSSIMTVVDRDVGQWCVQDNVRGNGLWCCQSNLCNHAKSMTSTSFLILPLTLIMILKLF</sequence>
<feature type="chain" id="PRO_5036412035" evidence="1">
    <location>
        <begin position="20"/>
        <end position="449"/>
    </location>
</feature>
<dbReference type="Proteomes" id="UP000663854">
    <property type="component" value="Unassembled WGS sequence"/>
</dbReference>
<protein>
    <submittedName>
        <fullName evidence="3">Uncharacterized protein</fullName>
    </submittedName>
</protein>
<dbReference type="Proteomes" id="UP000663870">
    <property type="component" value="Unassembled WGS sequence"/>
</dbReference>
<reference evidence="3" key="1">
    <citation type="submission" date="2021-02" db="EMBL/GenBank/DDBJ databases">
        <authorList>
            <person name="Nowell W R."/>
        </authorList>
    </citation>
    <scope>NUCLEOTIDE SEQUENCE</scope>
</reference>
<dbReference type="EMBL" id="CAJNOL010001857">
    <property type="protein sequence ID" value="CAF1429229.1"/>
    <property type="molecule type" value="Genomic_DNA"/>
</dbReference>
<name>A0A815N6W3_9BILA</name>
<comment type="caution">
    <text evidence="3">The sequence shown here is derived from an EMBL/GenBank/DDBJ whole genome shotgun (WGS) entry which is preliminary data.</text>
</comment>
<evidence type="ECO:0000313" key="3">
    <source>
        <dbReference type="EMBL" id="CAF1429229.1"/>
    </source>
</evidence>
<evidence type="ECO:0000256" key="1">
    <source>
        <dbReference type="SAM" id="SignalP"/>
    </source>
</evidence>